<keyword evidence="4 6" id="KW-0012">Acyltransferase</keyword>
<comment type="caution">
    <text evidence="9">The sequence shown here is derived from an EMBL/GenBank/DDBJ whole genome shotgun (WGS) entry which is preliminary data.</text>
</comment>
<evidence type="ECO:0000256" key="5">
    <source>
        <dbReference type="ARBA" id="ARBA00024732"/>
    </source>
</evidence>
<name>A0ABQ1N3W6_9BACT</name>
<dbReference type="HAMAP" id="MF_00013">
    <property type="entry name" value="LipB"/>
    <property type="match status" value="1"/>
</dbReference>
<dbReference type="InterPro" id="IPR004143">
    <property type="entry name" value="BPL_LPL_catalytic"/>
</dbReference>
<dbReference type="PIRSF" id="PIRSF016262">
    <property type="entry name" value="LPLase"/>
    <property type="match status" value="1"/>
</dbReference>
<dbReference type="PANTHER" id="PTHR10993">
    <property type="entry name" value="OCTANOYLTRANSFERASE"/>
    <property type="match status" value="1"/>
</dbReference>
<comment type="pathway">
    <text evidence="1 6 7">Protein modification; protein lipoylation via endogenous pathway; protein N(6)-(lipoyl)lysine from octanoyl-[acyl-carrier-protein]: step 1/2.</text>
</comment>
<proteinExistence type="inferred from homology"/>
<dbReference type="InterPro" id="IPR020605">
    <property type="entry name" value="Octanoyltransferase_CS"/>
</dbReference>
<keyword evidence="2 6" id="KW-0963">Cytoplasm</keyword>
<feature type="binding site" evidence="6">
    <location>
        <begin position="167"/>
        <end position="169"/>
    </location>
    <ligand>
        <name>substrate</name>
    </ligand>
</feature>
<dbReference type="PROSITE" id="PS51733">
    <property type="entry name" value="BPL_LPL_CATALYTIC"/>
    <property type="match status" value="1"/>
</dbReference>
<gene>
    <name evidence="6 9" type="primary">lipB</name>
    <name evidence="9" type="ORF">GCM10010993_33600</name>
</gene>
<accession>A0ABQ1N3W6</accession>
<dbReference type="InterPro" id="IPR000544">
    <property type="entry name" value="Octanoyltransferase"/>
</dbReference>
<sequence>MNQIINKKVKFLDLGRKDYKETWDFQEEIFAKTVALKIENRKVGDGEQQITENHLFFVEHPHVYTLGKSGELTHLLLDEKGLQEKEATFYKINRGGDITYHGPGQLVGYPILDLDNFFTDIHKYLRLLEEAIILTLKEYGIEAGRIEGLTGVWLDHIKQENPRKICALGVKSSRWVTMHGFAFNVNADLDYFKNIVPCGIADKAVTSMHLELGRPVDENEVKHKVKAHIGHLFEMEFVED</sequence>
<evidence type="ECO:0000256" key="4">
    <source>
        <dbReference type="ARBA" id="ARBA00023315"/>
    </source>
</evidence>
<feature type="binding site" evidence="6">
    <location>
        <begin position="94"/>
        <end position="101"/>
    </location>
    <ligand>
        <name>substrate</name>
    </ligand>
</feature>
<reference evidence="10" key="1">
    <citation type="journal article" date="2019" name="Int. J. Syst. Evol. Microbiol.">
        <title>The Global Catalogue of Microorganisms (GCM) 10K type strain sequencing project: providing services to taxonomists for standard genome sequencing and annotation.</title>
        <authorList>
            <consortium name="The Broad Institute Genomics Platform"/>
            <consortium name="The Broad Institute Genome Sequencing Center for Infectious Disease"/>
            <person name="Wu L."/>
            <person name="Ma J."/>
        </authorList>
    </citation>
    <scope>NUCLEOTIDE SEQUENCE [LARGE SCALE GENOMIC DNA]</scope>
    <source>
        <strain evidence="10">CGMCC 1.12479</strain>
    </source>
</reference>
<dbReference type="Pfam" id="PF21948">
    <property type="entry name" value="LplA-B_cat"/>
    <property type="match status" value="1"/>
</dbReference>
<evidence type="ECO:0000313" key="9">
    <source>
        <dbReference type="EMBL" id="GGC52400.1"/>
    </source>
</evidence>
<evidence type="ECO:0000256" key="3">
    <source>
        <dbReference type="ARBA" id="ARBA00022679"/>
    </source>
</evidence>
<protein>
    <recommendedName>
        <fullName evidence="6 7">Octanoyltransferase</fullName>
        <ecNumber evidence="6 7">2.3.1.181</ecNumber>
    </recommendedName>
    <alternativeName>
        <fullName evidence="6">Lipoate-protein ligase B</fullName>
    </alternativeName>
    <alternativeName>
        <fullName evidence="6">Lipoyl/octanoyl transferase</fullName>
    </alternativeName>
    <alternativeName>
        <fullName evidence="6">Octanoyl-[acyl-carrier-protein]-protein N-octanoyltransferase</fullName>
    </alternativeName>
</protein>
<keyword evidence="10" id="KW-1185">Reference proteome</keyword>
<dbReference type="SUPFAM" id="SSF55681">
    <property type="entry name" value="Class II aaRS and biotin synthetases"/>
    <property type="match status" value="1"/>
</dbReference>
<dbReference type="PROSITE" id="PS01313">
    <property type="entry name" value="LIPB"/>
    <property type="match status" value="1"/>
</dbReference>
<evidence type="ECO:0000256" key="2">
    <source>
        <dbReference type="ARBA" id="ARBA00022490"/>
    </source>
</evidence>
<evidence type="ECO:0000313" key="10">
    <source>
        <dbReference type="Proteomes" id="UP000635885"/>
    </source>
</evidence>
<dbReference type="Proteomes" id="UP000635885">
    <property type="component" value="Unassembled WGS sequence"/>
</dbReference>
<comment type="subcellular location">
    <subcellularLocation>
        <location evidence="6">Cytoplasm</location>
    </subcellularLocation>
</comment>
<dbReference type="NCBIfam" id="NF010925">
    <property type="entry name" value="PRK14345.1"/>
    <property type="match status" value="1"/>
</dbReference>
<comment type="similarity">
    <text evidence="6 7">Belongs to the LipB family.</text>
</comment>
<feature type="binding site" evidence="6">
    <location>
        <begin position="180"/>
        <end position="182"/>
    </location>
    <ligand>
        <name>substrate</name>
    </ligand>
</feature>
<comment type="miscellaneous">
    <text evidence="6">In the reaction, the free carboxyl group of octanoic acid is attached via an amide linkage to the epsilon-amino group of a specific lysine residue of lipoyl domains of lipoate-dependent enzymes.</text>
</comment>
<evidence type="ECO:0000256" key="7">
    <source>
        <dbReference type="PIRNR" id="PIRNR016262"/>
    </source>
</evidence>
<dbReference type="CDD" id="cd16444">
    <property type="entry name" value="LipB"/>
    <property type="match status" value="1"/>
</dbReference>
<evidence type="ECO:0000256" key="1">
    <source>
        <dbReference type="ARBA" id="ARBA00004821"/>
    </source>
</evidence>
<dbReference type="NCBIfam" id="TIGR00214">
    <property type="entry name" value="lipB"/>
    <property type="match status" value="1"/>
</dbReference>
<dbReference type="PANTHER" id="PTHR10993:SF12">
    <property type="entry name" value="OCTANOYLTRANSFERASE"/>
    <property type="match status" value="1"/>
</dbReference>
<keyword evidence="3 6" id="KW-0808">Transferase</keyword>
<evidence type="ECO:0000256" key="6">
    <source>
        <dbReference type="HAMAP-Rule" id="MF_00013"/>
    </source>
</evidence>
<evidence type="ECO:0000259" key="8">
    <source>
        <dbReference type="PROSITE" id="PS51733"/>
    </source>
</evidence>
<comment type="function">
    <text evidence="5 6 7">Catalyzes the transfer of endogenously produced octanoic acid from octanoyl-acyl-carrier-protein onto the lipoyl domains of lipoate-dependent enzymes. Lipoyl-ACP can also act as a substrate although octanoyl-ACP is likely to be the physiological substrate.</text>
</comment>
<dbReference type="InterPro" id="IPR045864">
    <property type="entry name" value="aa-tRNA-synth_II/BPL/LPL"/>
</dbReference>
<organism evidence="9 10">
    <name type="scientific">Belliella aquatica</name>
    <dbReference type="NCBI Taxonomy" id="1323734"/>
    <lineage>
        <taxon>Bacteria</taxon>
        <taxon>Pseudomonadati</taxon>
        <taxon>Bacteroidota</taxon>
        <taxon>Cytophagia</taxon>
        <taxon>Cytophagales</taxon>
        <taxon>Cyclobacteriaceae</taxon>
        <taxon>Belliella</taxon>
    </lineage>
</organism>
<feature type="domain" description="BPL/LPL catalytic" evidence="8">
    <location>
        <begin position="49"/>
        <end position="237"/>
    </location>
</feature>
<feature type="site" description="Lowers pKa of active site Cys" evidence="6">
    <location>
        <position position="164"/>
    </location>
</feature>
<dbReference type="Gene3D" id="3.30.930.10">
    <property type="entry name" value="Bira Bifunctional Protein, Domain 2"/>
    <property type="match status" value="1"/>
</dbReference>
<dbReference type="EC" id="2.3.1.181" evidence="6 7"/>
<comment type="catalytic activity">
    <reaction evidence="6 7">
        <text>octanoyl-[ACP] + L-lysyl-[protein] = N(6)-octanoyl-L-lysyl-[protein] + holo-[ACP] + H(+)</text>
        <dbReference type="Rhea" id="RHEA:17665"/>
        <dbReference type="Rhea" id="RHEA-COMP:9636"/>
        <dbReference type="Rhea" id="RHEA-COMP:9685"/>
        <dbReference type="Rhea" id="RHEA-COMP:9752"/>
        <dbReference type="Rhea" id="RHEA-COMP:9928"/>
        <dbReference type="ChEBI" id="CHEBI:15378"/>
        <dbReference type="ChEBI" id="CHEBI:29969"/>
        <dbReference type="ChEBI" id="CHEBI:64479"/>
        <dbReference type="ChEBI" id="CHEBI:78463"/>
        <dbReference type="ChEBI" id="CHEBI:78809"/>
        <dbReference type="EC" id="2.3.1.181"/>
    </reaction>
</comment>
<feature type="active site" description="Acyl-thioester intermediate" evidence="6">
    <location>
        <position position="198"/>
    </location>
</feature>
<dbReference type="RefSeq" id="WP_188444265.1">
    <property type="nucleotide sequence ID" value="NZ_BMFD01000018.1"/>
</dbReference>
<dbReference type="EMBL" id="BMFD01000018">
    <property type="protein sequence ID" value="GGC52400.1"/>
    <property type="molecule type" value="Genomic_DNA"/>
</dbReference>